<organism evidence="2 3">
    <name type="scientific">Callosobruchus maculatus</name>
    <name type="common">Southern cowpea weevil</name>
    <name type="synonym">Pulse bruchid</name>
    <dbReference type="NCBI Taxonomy" id="64391"/>
    <lineage>
        <taxon>Eukaryota</taxon>
        <taxon>Metazoa</taxon>
        <taxon>Ecdysozoa</taxon>
        <taxon>Arthropoda</taxon>
        <taxon>Hexapoda</taxon>
        <taxon>Insecta</taxon>
        <taxon>Pterygota</taxon>
        <taxon>Neoptera</taxon>
        <taxon>Endopterygota</taxon>
        <taxon>Coleoptera</taxon>
        <taxon>Polyphaga</taxon>
        <taxon>Cucujiformia</taxon>
        <taxon>Chrysomeloidea</taxon>
        <taxon>Chrysomelidae</taxon>
        <taxon>Bruchinae</taxon>
        <taxon>Bruchini</taxon>
        <taxon>Callosobruchus</taxon>
    </lineage>
</organism>
<protein>
    <submittedName>
        <fullName evidence="2">Uncharacterized protein</fullName>
    </submittedName>
</protein>
<feature type="non-terminal residue" evidence="2">
    <location>
        <position position="125"/>
    </location>
</feature>
<accession>A0A653C940</accession>
<feature type="compositionally biased region" description="Polar residues" evidence="1">
    <location>
        <begin position="64"/>
        <end position="81"/>
    </location>
</feature>
<evidence type="ECO:0000313" key="2">
    <source>
        <dbReference type="EMBL" id="VEN44438.1"/>
    </source>
</evidence>
<name>A0A653C940_CALMS</name>
<evidence type="ECO:0000256" key="1">
    <source>
        <dbReference type="SAM" id="MobiDB-lite"/>
    </source>
</evidence>
<dbReference type="Proteomes" id="UP000410492">
    <property type="component" value="Unassembled WGS sequence"/>
</dbReference>
<evidence type="ECO:0000313" key="3">
    <source>
        <dbReference type="Proteomes" id="UP000410492"/>
    </source>
</evidence>
<sequence>FFQKFKHLVFLEDTSIVQRESCCSVVECTEEDSEEPESVPESPRSCFLEPEVPVLPTEPIQPLETDSTSGNVKNMKQTCQKSDGMKEKKITNAKKKSRLCSGNDFEQELKKNRDGREALIKELCK</sequence>
<gene>
    <name evidence="2" type="ORF">CALMAC_LOCUS7225</name>
</gene>
<dbReference type="EMBL" id="CAACVG010007248">
    <property type="protein sequence ID" value="VEN44438.1"/>
    <property type="molecule type" value="Genomic_DNA"/>
</dbReference>
<proteinExistence type="predicted"/>
<feature type="region of interest" description="Disordered" evidence="1">
    <location>
        <begin position="57"/>
        <end position="87"/>
    </location>
</feature>
<reference evidence="2 3" key="1">
    <citation type="submission" date="2019-01" db="EMBL/GenBank/DDBJ databases">
        <authorList>
            <person name="Sayadi A."/>
        </authorList>
    </citation>
    <scope>NUCLEOTIDE SEQUENCE [LARGE SCALE GENOMIC DNA]</scope>
</reference>
<feature type="non-terminal residue" evidence="2">
    <location>
        <position position="1"/>
    </location>
</feature>
<dbReference type="AlphaFoldDB" id="A0A653C940"/>
<keyword evidence="3" id="KW-1185">Reference proteome</keyword>